<protein>
    <submittedName>
        <fullName evidence="1">Uncharacterized protein</fullName>
    </submittedName>
</protein>
<reference evidence="1" key="1">
    <citation type="journal article" date="2023" name="Mol. Phylogenet. Evol.">
        <title>Genome-scale phylogeny and comparative genomics of the fungal order Sordariales.</title>
        <authorList>
            <person name="Hensen N."/>
            <person name="Bonometti L."/>
            <person name="Westerberg I."/>
            <person name="Brannstrom I.O."/>
            <person name="Guillou S."/>
            <person name="Cros-Aarteil S."/>
            <person name="Calhoun S."/>
            <person name="Haridas S."/>
            <person name="Kuo A."/>
            <person name="Mondo S."/>
            <person name="Pangilinan J."/>
            <person name="Riley R."/>
            <person name="LaButti K."/>
            <person name="Andreopoulos B."/>
            <person name="Lipzen A."/>
            <person name="Chen C."/>
            <person name="Yan M."/>
            <person name="Daum C."/>
            <person name="Ng V."/>
            <person name="Clum A."/>
            <person name="Steindorff A."/>
            <person name="Ohm R.A."/>
            <person name="Martin F."/>
            <person name="Silar P."/>
            <person name="Natvig D.O."/>
            <person name="Lalanne C."/>
            <person name="Gautier V."/>
            <person name="Ament-Velasquez S.L."/>
            <person name="Kruys A."/>
            <person name="Hutchinson M.I."/>
            <person name="Powell A.J."/>
            <person name="Barry K."/>
            <person name="Miller A.N."/>
            <person name="Grigoriev I.V."/>
            <person name="Debuchy R."/>
            <person name="Gladieux P."/>
            <person name="Hiltunen Thoren M."/>
            <person name="Johannesson H."/>
        </authorList>
    </citation>
    <scope>NUCLEOTIDE SEQUENCE</scope>
    <source>
        <strain evidence="1">CBS 232.78</strain>
    </source>
</reference>
<dbReference type="AlphaFoldDB" id="A0AAE0KDB9"/>
<gene>
    <name evidence="1" type="ORF">B0H63DRAFT_254052</name>
</gene>
<reference evidence="1" key="2">
    <citation type="submission" date="2023-06" db="EMBL/GenBank/DDBJ databases">
        <authorList>
            <consortium name="Lawrence Berkeley National Laboratory"/>
            <person name="Haridas S."/>
            <person name="Hensen N."/>
            <person name="Bonometti L."/>
            <person name="Westerberg I."/>
            <person name="Brannstrom I.O."/>
            <person name="Guillou S."/>
            <person name="Cros-Aarteil S."/>
            <person name="Calhoun S."/>
            <person name="Kuo A."/>
            <person name="Mondo S."/>
            <person name="Pangilinan J."/>
            <person name="Riley R."/>
            <person name="LaButti K."/>
            <person name="Andreopoulos B."/>
            <person name="Lipzen A."/>
            <person name="Chen C."/>
            <person name="Yanf M."/>
            <person name="Daum C."/>
            <person name="Ng V."/>
            <person name="Clum A."/>
            <person name="Steindorff A."/>
            <person name="Ohm R."/>
            <person name="Martin F."/>
            <person name="Silar P."/>
            <person name="Natvig D."/>
            <person name="Lalanne C."/>
            <person name="Gautier V."/>
            <person name="Ament-velasquez S.L."/>
            <person name="Kruys A."/>
            <person name="Hutchinson M.I."/>
            <person name="Powell A.J."/>
            <person name="Barry K."/>
            <person name="Miller A.N."/>
            <person name="Grigoriev I.V."/>
            <person name="Debuchy R."/>
            <person name="Gladieux P."/>
            <person name="Thoren M.H."/>
            <person name="Johannesson H."/>
        </authorList>
    </citation>
    <scope>NUCLEOTIDE SEQUENCE</scope>
    <source>
        <strain evidence="1">CBS 232.78</strain>
    </source>
</reference>
<comment type="caution">
    <text evidence="1">The sequence shown here is derived from an EMBL/GenBank/DDBJ whole genome shotgun (WGS) entry which is preliminary data.</text>
</comment>
<sequence length="398" mass="43780">MEPREDITISQEQAICNERPKVTQVGDQLIALEPQMIQHLVNQRGRSAEDGSIAKRIAQRQSDGYTLVRHRTVTGEVTAAIFRGPLSYTFVPHPLREGFKVQSNTGADLQMFDSDMSLVDITYASSWNLGKALALDDATFVVSLARLRNDIGRKGSKQDIQAVGTVPHSSRRSAIMSLTHGLKDLDDELARRTGASDTPILTSDSTTYDEKDVPTNTDSAYVTSWVVSKLHLVSIPAQYLFPDPSYLGEELLRFFFVDGNWLDVLIDGALSLANHFGTQPENDKPRTAIKKAIGKSLQGSDGIPKCGFVLRSKLLAQFPDKTVQVMFTLDGKDEPSPASILFQGPLGEEGIFCLFGSLLPKELTGFTLTLAQHQQFFAFDQSSMGKGLAVNLKRISQE</sequence>
<organism evidence="1 2">
    <name type="scientific">Podospora didyma</name>
    <dbReference type="NCBI Taxonomy" id="330526"/>
    <lineage>
        <taxon>Eukaryota</taxon>
        <taxon>Fungi</taxon>
        <taxon>Dikarya</taxon>
        <taxon>Ascomycota</taxon>
        <taxon>Pezizomycotina</taxon>
        <taxon>Sordariomycetes</taxon>
        <taxon>Sordariomycetidae</taxon>
        <taxon>Sordariales</taxon>
        <taxon>Podosporaceae</taxon>
        <taxon>Podospora</taxon>
    </lineage>
</organism>
<dbReference type="EMBL" id="JAULSW010000007">
    <property type="protein sequence ID" value="KAK3374628.1"/>
    <property type="molecule type" value="Genomic_DNA"/>
</dbReference>
<name>A0AAE0KDB9_9PEZI</name>
<accession>A0AAE0KDB9</accession>
<evidence type="ECO:0000313" key="2">
    <source>
        <dbReference type="Proteomes" id="UP001285441"/>
    </source>
</evidence>
<keyword evidence="2" id="KW-1185">Reference proteome</keyword>
<proteinExistence type="predicted"/>
<evidence type="ECO:0000313" key="1">
    <source>
        <dbReference type="EMBL" id="KAK3374628.1"/>
    </source>
</evidence>
<dbReference type="Proteomes" id="UP001285441">
    <property type="component" value="Unassembled WGS sequence"/>
</dbReference>